<dbReference type="Gramene" id="KVI08241">
    <property type="protein sequence ID" value="KVI08241"/>
    <property type="gene ID" value="Ccrd_013389"/>
</dbReference>
<keyword evidence="2" id="KW-1185">Reference proteome</keyword>
<dbReference type="EMBL" id="LEKV01001162">
    <property type="protein sequence ID" value="KVI08241.1"/>
    <property type="molecule type" value="Genomic_DNA"/>
</dbReference>
<proteinExistence type="predicted"/>
<protein>
    <submittedName>
        <fullName evidence="1">Uncharacterized protein</fullName>
    </submittedName>
</protein>
<evidence type="ECO:0000313" key="1">
    <source>
        <dbReference type="EMBL" id="KVI08241.1"/>
    </source>
</evidence>
<organism evidence="1 2">
    <name type="scientific">Cynara cardunculus var. scolymus</name>
    <name type="common">Globe artichoke</name>
    <name type="synonym">Cynara scolymus</name>
    <dbReference type="NCBI Taxonomy" id="59895"/>
    <lineage>
        <taxon>Eukaryota</taxon>
        <taxon>Viridiplantae</taxon>
        <taxon>Streptophyta</taxon>
        <taxon>Embryophyta</taxon>
        <taxon>Tracheophyta</taxon>
        <taxon>Spermatophyta</taxon>
        <taxon>Magnoliopsida</taxon>
        <taxon>eudicotyledons</taxon>
        <taxon>Gunneridae</taxon>
        <taxon>Pentapetalae</taxon>
        <taxon>asterids</taxon>
        <taxon>campanulids</taxon>
        <taxon>Asterales</taxon>
        <taxon>Asteraceae</taxon>
        <taxon>Carduoideae</taxon>
        <taxon>Cardueae</taxon>
        <taxon>Carduinae</taxon>
        <taxon>Cynara</taxon>
    </lineage>
</organism>
<dbReference type="Proteomes" id="UP000243975">
    <property type="component" value="Unassembled WGS sequence"/>
</dbReference>
<dbReference type="AlphaFoldDB" id="A0A103YFQ1"/>
<reference evidence="1 2" key="1">
    <citation type="journal article" date="2016" name="Sci. Rep.">
        <title>The genome sequence of the outbreeding globe artichoke constructed de novo incorporating a phase-aware low-pass sequencing strategy of F1 progeny.</title>
        <authorList>
            <person name="Scaglione D."/>
            <person name="Reyes-Chin-Wo S."/>
            <person name="Acquadro A."/>
            <person name="Froenicke L."/>
            <person name="Portis E."/>
            <person name="Beitel C."/>
            <person name="Tirone M."/>
            <person name="Mauro R."/>
            <person name="Lo Monaco A."/>
            <person name="Mauromicale G."/>
            <person name="Faccioli P."/>
            <person name="Cattivelli L."/>
            <person name="Rieseberg L."/>
            <person name="Michelmore R."/>
            <person name="Lanteri S."/>
        </authorList>
    </citation>
    <scope>NUCLEOTIDE SEQUENCE [LARGE SCALE GENOMIC DNA]</scope>
    <source>
        <strain evidence="1">2C</strain>
    </source>
</reference>
<name>A0A103YFQ1_CYNCS</name>
<accession>A0A103YFQ1</accession>
<gene>
    <name evidence="1" type="ORF">Ccrd_013389</name>
</gene>
<comment type="caution">
    <text evidence="1">The sequence shown here is derived from an EMBL/GenBank/DDBJ whole genome shotgun (WGS) entry which is preliminary data.</text>
</comment>
<sequence length="63" mass="7191">MIMKEFVARAGRTDRRSCCNDDRKRESMSGRNHDTGWLSDDYKRTMRSGLGSSGLSWDCLSIS</sequence>
<evidence type="ECO:0000313" key="2">
    <source>
        <dbReference type="Proteomes" id="UP000243975"/>
    </source>
</evidence>